<keyword evidence="2" id="KW-1185">Reference proteome</keyword>
<gene>
    <name evidence="1" type="ORF">LNINA_LOCUS14838</name>
</gene>
<accession>A0AAV1K2R0</accession>
<protein>
    <submittedName>
        <fullName evidence="1">Uncharacterized protein</fullName>
    </submittedName>
</protein>
<evidence type="ECO:0000313" key="2">
    <source>
        <dbReference type="Proteomes" id="UP001497472"/>
    </source>
</evidence>
<dbReference type="EMBL" id="CAVLEF010000281">
    <property type="protein sequence ID" value="CAK1556065.1"/>
    <property type="molecule type" value="Genomic_DNA"/>
</dbReference>
<evidence type="ECO:0000313" key="1">
    <source>
        <dbReference type="EMBL" id="CAK1556065.1"/>
    </source>
</evidence>
<name>A0AAV1K2R0_9NEOP</name>
<comment type="caution">
    <text evidence="1">The sequence shown here is derived from an EMBL/GenBank/DDBJ whole genome shotgun (WGS) entry which is preliminary data.</text>
</comment>
<proteinExistence type="predicted"/>
<sequence length="103" mass="11535">MKLFSDESDAEIFETITASKSRLRLRSPVLRRNPTGEAIAAPTAREVLALLLEWQLLTHPAANPARVAEVESASSLKGLWRRIRRASRANRPLASPRWGSNFE</sequence>
<reference evidence="1 2" key="1">
    <citation type="submission" date="2023-11" db="EMBL/GenBank/DDBJ databases">
        <authorList>
            <person name="Okamura Y."/>
        </authorList>
    </citation>
    <scope>NUCLEOTIDE SEQUENCE [LARGE SCALE GENOMIC DNA]</scope>
</reference>
<organism evidence="1 2">
    <name type="scientific">Leptosia nina</name>
    <dbReference type="NCBI Taxonomy" id="320188"/>
    <lineage>
        <taxon>Eukaryota</taxon>
        <taxon>Metazoa</taxon>
        <taxon>Ecdysozoa</taxon>
        <taxon>Arthropoda</taxon>
        <taxon>Hexapoda</taxon>
        <taxon>Insecta</taxon>
        <taxon>Pterygota</taxon>
        <taxon>Neoptera</taxon>
        <taxon>Endopterygota</taxon>
        <taxon>Lepidoptera</taxon>
        <taxon>Glossata</taxon>
        <taxon>Ditrysia</taxon>
        <taxon>Papilionoidea</taxon>
        <taxon>Pieridae</taxon>
        <taxon>Pierinae</taxon>
        <taxon>Leptosia</taxon>
    </lineage>
</organism>
<dbReference type="Proteomes" id="UP001497472">
    <property type="component" value="Unassembled WGS sequence"/>
</dbReference>
<dbReference type="AlphaFoldDB" id="A0AAV1K2R0"/>